<gene>
    <name evidence="2" type="ORF">BHM03_00044264</name>
</gene>
<evidence type="ECO:0000313" key="2">
    <source>
        <dbReference type="EMBL" id="RZR74827.1"/>
    </source>
</evidence>
<name>A0A445MKM0_ENSVE</name>
<dbReference type="Proteomes" id="UP000290560">
    <property type="component" value="Unassembled WGS sequence"/>
</dbReference>
<reference evidence="2" key="1">
    <citation type="journal article" date="2018" name="Data Brief">
        <title>Genome sequence data from 17 accessions of Ensete ventricosum, a staple food crop for millions in Ethiopia.</title>
        <authorList>
            <person name="Yemataw Z."/>
            <person name="Muzemil S."/>
            <person name="Ambachew D."/>
            <person name="Tripathi L."/>
            <person name="Tesfaye K."/>
            <person name="Chala A."/>
            <person name="Farbos A."/>
            <person name="O'Neill P."/>
            <person name="Moore K."/>
            <person name="Grant M."/>
            <person name="Studholme D.J."/>
        </authorList>
    </citation>
    <scope>NUCLEOTIDE SEQUENCE [LARGE SCALE GENOMIC DNA]</scope>
    <source>
        <tissue evidence="2">Leaf</tissue>
    </source>
</reference>
<evidence type="ECO:0000256" key="1">
    <source>
        <dbReference type="SAM" id="MobiDB-lite"/>
    </source>
</evidence>
<protein>
    <submittedName>
        <fullName evidence="2">Uncharacterized protein</fullName>
    </submittedName>
</protein>
<feature type="region of interest" description="Disordered" evidence="1">
    <location>
        <begin position="63"/>
        <end position="134"/>
    </location>
</feature>
<accession>A0A445MKM0</accession>
<dbReference type="EMBL" id="KV876411">
    <property type="protein sequence ID" value="RZR74827.1"/>
    <property type="molecule type" value="Genomic_DNA"/>
</dbReference>
<sequence length="134" mass="14717">MEPYPLVISAAPDECEQKDLHRDSECNKLLPGDVYNITSDQGSSYRSILALYRYLIGTVRYPVSSGTHSKLCGDSSPREDEGLPRPGAERRGDASSSDGRTRRCLVPVLENEAAPSSPCGKTRRHLALVPTRED</sequence>
<feature type="compositionally biased region" description="Basic and acidic residues" evidence="1">
    <location>
        <begin position="76"/>
        <end position="93"/>
    </location>
</feature>
<dbReference type="AlphaFoldDB" id="A0A445MKM0"/>
<organism evidence="2">
    <name type="scientific">Ensete ventricosum</name>
    <name type="common">Abyssinian banana</name>
    <name type="synonym">Musa ensete</name>
    <dbReference type="NCBI Taxonomy" id="4639"/>
    <lineage>
        <taxon>Eukaryota</taxon>
        <taxon>Viridiplantae</taxon>
        <taxon>Streptophyta</taxon>
        <taxon>Embryophyta</taxon>
        <taxon>Tracheophyta</taxon>
        <taxon>Spermatophyta</taxon>
        <taxon>Magnoliopsida</taxon>
        <taxon>Liliopsida</taxon>
        <taxon>Zingiberales</taxon>
        <taxon>Musaceae</taxon>
        <taxon>Ensete</taxon>
    </lineage>
</organism>
<proteinExistence type="predicted"/>